<comment type="caution">
    <text evidence="2">The sequence shown here is derived from an EMBL/GenBank/DDBJ whole genome shotgun (WGS) entry which is preliminary data.</text>
</comment>
<organism evidence="2 3">
    <name type="scientific">Gloeocapsopsis crepidinum LEGE 06123</name>
    <dbReference type="NCBI Taxonomy" id="588587"/>
    <lineage>
        <taxon>Bacteria</taxon>
        <taxon>Bacillati</taxon>
        <taxon>Cyanobacteriota</taxon>
        <taxon>Cyanophyceae</taxon>
        <taxon>Oscillatoriophycideae</taxon>
        <taxon>Chroococcales</taxon>
        <taxon>Chroococcaceae</taxon>
        <taxon>Gloeocapsopsis</taxon>
    </lineage>
</organism>
<dbReference type="SUPFAM" id="SSF50475">
    <property type="entry name" value="FMN-binding split barrel"/>
    <property type="match status" value="1"/>
</dbReference>
<dbReference type="InterPro" id="IPR012349">
    <property type="entry name" value="Split_barrel_FMN-bd"/>
</dbReference>
<feature type="domain" description="Pyridoxamine 5'-phosphate oxidase N-terminal" evidence="1">
    <location>
        <begin position="112"/>
        <end position="209"/>
    </location>
</feature>
<evidence type="ECO:0000313" key="2">
    <source>
        <dbReference type="EMBL" id="MBE9190797.1"/>
    </source>
</evidence>
<keyword evidence="3" id="KW-1185">Reference proteome</keyword>
<dbReference type="PANTHER" id="PTHR42815">
    <property type="entry name" value="FAD-BINDING, PUTATIVE (AFU_ORTHOLOGUE AFUA_6G07600)-RELATED"/>
    <property type="match status" value="1"/>
</dbReference>
<protein>
    <submittedName>
        <fullName evidence="2">Pyridoxamine 5'-phosphate oxidase family protein</fullName>
    </submittedName>
</protein>
<dbReference type="InterPro" id="IPR011576">
    <property type="entry name" value="Pyridox_Oxase_N"/>
</dbReference>
<sequence>MASTVESSCVWASLLTGKPGFVQAIGDRIVNIQATIPGKPLRIGLLVIDLSTRKRLRINGEAIRQSDGSTDVATRQVYFNCPKYIQQRHLVVDRTQLPTASVQDFDSLNLKQQQWITQTDTFFIASMHPESGADASHRGGYPGFIQVVNEKQLIFPDYAGNNMFNTLGNIALNPNSGLLFVDFERGNTLQLIGKASIIWERERTQQFSGAERLVEFKIECVRETINATNLRWQFAEYSPFNPVL</sequence>
<evidence type="ECO:0000259" key="1">
    <source>
        <dbReference type="Pfam" id="PF01243"/>
    </source>
</evidence>
<accession>A0ABR9UR83</accession>
<name>A0ABR9UR83_9CHRO</name>
<proteinExistence type="predicted"/>
<reference evidence="2 3" key="1">
    <citation type="submission" date="2020-10" db="EMBL/GenBank/DDBJ databases">
        <authorList>
            <person name="Castelo-Branco R."/>
            <person name="Eusebio N."/>
            <person name="Adriana R."/>
            <person name="Vieira A."/>
            <person name="Brugerolle De Fraissinette N."/>
            <person name="Rezende De Castro R."/>
            <person name="Schneider M.P."/>
            <person name="Vasconcelos V."/>
            <person name="Leao P.N."/>
        </authorList>
    </citation>
    <scope>NUCLEOTIDE SEQUENCE [LARGE SCALE GENOMIC DNA]</scope>
    <source>
        <strain evidence="2 3">LEGE 06123</strain>
    </source>
</reference>
<dbReference type="Pfam" id="PF01243">
    <property type="entry name" value="PNPOx_N"/>
    <property type="match status" value="1"/>
</dbReference>
<dbReference type="EMBL" id="JADEWN010000022">
    <property type="protein sequence ID" value="MBE9190797.1"/>
    <property type="molecule type" value="Genomic_DNA"/>
</dbReference>
<dbReference type="Proteomes" id="UP000651156">
    <property type="component" value="Unassembled WGS sequence"/>
</dbReference>
<dbReference type="PANTHER" id="PTHR42815:SF2">
    <property type="entry name" value="FAD-BINDING, PUTATIVE (AFU_ORTHOLOGUE AFUA_6G07600)-RELATED"/>
    <property type="match status" value="1"/>
</dbReference>
<gene>
    <name evidence="2" type="ORF">IQ230_10610</name>
</gene>
<evidence type="ECO:0000313" key="3">
    <source>
        <dbReference type="Proteomes" id="UP000651156"/>
    </source>
</evidence>
<dbReference type="Gene3D" id="2.30.110.10">
    <property type="entry name" value="Electron Transport, Fmn-binding Protein, Chain A"/>
    <property type="match status" value="1"/>
</dbReference>